<dbReference type="Pfam" id="PF06097">
    <property type="entry name" value="DUF945"/>
    <property type="match status" value="1"/>
</dbReference>
<keyword evidence="2" id="KW-1185">Reference proteome</keyword>
<reference evidence="1 2" key="1">
    <citation type="submission" date="2021-01" db="EMBL/GenBank/DDBJ databases">
        <title>Entomomonas sp. F2A isolated from a house cricket (Acheta domesticus).</title>
        <authorList>
            <person name="Spergser J."/>
            <person name="Busse H.-J."/>
        </authorList>
    </citation>
    <scope>NUCLEOTIDE SEQUENCE [LARGE SCALE GENOMIC DNA]</scope>
    <source>
        <strain evidence="1 2">F2A</strain>
    </source>
</reference>
<sequence>MKKIVVILVIVAAIIIAPFITGKIIEKQFENKVALVNSKLEKVFHQKDLIKLEYHSGWFSSSAKTTVGDVVMNHHITHGPYCTFGVAQIDSAFKISEKAEKELATLFDGKKPYSITTKLGFSGTTHLNIQSPAFGEKELPNNPKVKIVWQGLEFSSDITKNTVSSTFSLPKFVFKEGNGTLSIENIKSQGKGDRFLDNELNLVLSKNFKMDSDASIGKITFDLLNESQPVNIQINNITTQIKTNNNNYTSNFAIENIMGKADVYSFSTNSININSDAVDPFWILRSNLKEADWSSKIVASAKNIKFNNPEEAIQVALDYHQEQQSMDNDKKIGYRELYRASNINIQAANYDNFINNSELSYQINGLPKEQLSILLANYIDFIKHSFISNFNKGFDKYSTDDTYAIMMQYQSKLISSGQDLAVATLQNTPEVTADFKLQGNKGDANISFKASLVKPDASTTNIQQLVIGALPRINAKLSINIAESLIDAIALLVGLDEEQLVDLKREAKQRFPIIDNNGQYSVEVEFKDSDFHVNGVLDPTFLQKYSQEFRQF</sequence>
<dbReference type="KEGG" id="eaz:JHT90_01490"/>
<organism evidence="1 2">
    <name type="scientific">Entomomonas asaccharolytica</name>
    <dbReference type="NCBI Taxonomy" id="2785331"/>
    <lineage>
        <taxon>Bacteria</taxon>
        <taxon>Pseudomonadati</taxon>
        <taxon>Pseudomonadota</taxon>
        <taxon>Gammaproteobacteria</taxon>
        <taxon>Pseudomonadales</taxon>
        <taxon>Pseudomonadaceae</taxon>
        <taxon>Entomomonas</taxon>
    </lineage>
</organism>
<proteinExistence type="predicted"/>
<dbReference type="Proteomes" id="UP000595278">
    <property type="component" value="Chromosome"/>
</dbReference>
<dbReference type="EMBL" id="CP067393">
    <property type="protein sequence ID" value="QQP85960.1"/>
    <property type="molecule type" value="Genomic_DNA"/>
</dbReference>
<evidence type="ECO:0000313" key="2">
    <source>
        <dbReference type="Proteomes" id="UP000595278"/>
    </source>
</evidence>
<protein>
    <submittedName>
        <fullName evidence="1">DUF945 family protein</fullName>
    </submittedName>
</protein>
<dbReference type="AlphaFoldDB" id="A0A974NG45"/>
<accession>A0A974NG45</accession>
<gene>
    <name evidence="1" type="ORF">JHT90_01490</name>
</gene>
<dbReference type="RefSeq" id="WP_201093234.1">
    <property type="nucleotide sequence ID" value="NZ_CP067393.1"/>
</dbReference>
<dbReference type="InterPro" id="IPR010352">
    <property type="entry name" value="DUF945"/>
</dbReference>
<name>A0A974NG45_9GAMM</name>
<evidence type="ECO:0000313" key="1">
    <source>
        <dbReference type="EMBL" id="QQP85960.1"/>
    </source>
</evidence>